<keyword evidence="2" id="KW-1185">Reference proteome</keyword>
<comment type="caution">
    <text evidence="1">The sequence shown here is derived from an EMBL/GenBank/DDBJ whole genome shotgun (WGS) entry which is preliminary data.</text>
</comment>
<evidence type="ECO:0000313" key="1">
    <source>
        <dbReference type="EMBL" id="KAK3802264.1"/>
    </source>
</evidence>
<dbReference type="Proteomes" id="UP001283361">
    <property type="component" value="Unassembled WGS sequence"/>
</dbReference>
<gene>
    <name evidence="1" type="ORF">RRG08_004549</name>
</gene>
<sequence>MPTYAPEMPAPDAVKENRCVAFLEESQSQSPCLKELSTIDQALHIIIKLVVADRIRGHPRSRRNAGFE</sequence>
<protein>
    <submittedName>
        <fullName evidence="1">Uncharacterized protein</fullName>
    </submittedName>
</protein>
<reference evidence="1" key="1">
    <citation type="journal article" date="2023" name="G3 (Bethesda)">
        <title>A reference genome for the long-term kleptoplast-retaining sea slug Elysia crispata morphotype clarki.</title>
        <authorList>
            <person name="Eastman K.E."/>
            <person name="Pendleton A.L."/>
            <person name="Shaikh M.A."/>
            <person name="Suttiyut T."/>
            <person name="Ogas R."/>
            <person name="Tomko P."/>
            <person name="Gavelis G."/>
            <person name="Widhalm J.R."/>
            <person name="Wisecaver J.H."/>
        </authorList>
    </citation>
    <scope>NUCLEOTIDE SEQUENCE</scope>
    <source>
        <strain evidence="1">ECLA1</strain>
    </source>
</reference>
<dbReference type="AlphaFoldDB" id="A0AAE1BA62"/>
<accession>A0AAE1BA62</accession>
<evidence type="ECO:0000313" key="2">
    <source>
        <dbReference type="Proteomes" id="UP001283361"/>
    </source>
</evidence>
<proteinExistence type="predicted"/>
<organism evidence="1 2">
    <name type="scientific">Elysia crispata</name>
    <name type="common">lettuce slug</name>
    <dbReference type="NCBI Taxonomy" id="231223"/>
    <lineage>
        <taxon>Eukaryota</taxon>
        <taxon>Metazoa</taxon>
        <taxon>Spiralia</taxon>
        <taxon>Lophotrochozoa</taxon>
        <taxon>Mollusca</taxon>
        <taxon>Gastropoda</taxon>
        <taxon>Heterobranchia</taxon>
        <taxon>Euthyneura</taxon>
        <taxon>Panpulmonata</taxon>
        <taxon>Sacoglossa</taxon>
        <taxon>Placobranchoidea</taxon>
        <taxon>Plakobranchidae</taxon>
        <taxon>Elysia</taxon>
    </lineage>
</organism>
<name>A0AAE1BA62_9GAST</name>
<dbReference type="EMBL" id="JAWDGP010000260">
    <property type="protein sequence ID" value="KAK3802264.1"/>
    <property type="molecule type" value="Genomic_DNA"/>
</dbReference>